<organism evidence="2 3">
    <name type="scientific">Bifiguratus adelaidae</name>
    <dbReference type="NCBI Taxonomy" id="1938954"/>
    <lineage>
        <taxon>Eukaryota</taxon>
        <taxon>Fungi</taxon>
        <taxon>Fungi incertae sedis</taxon>
        <taxon>Mucoromycota</taxon>
        <taxon>Mucoromycotina</taxon>
        <taxon>Endogonomycetes</taxon>
        <taxon>Endogonales</taxon>
        <taxon>Endogonales incertae sedis</taxon>
        <taxon>Bifiguratus</taxon>
    </lineage>
</organism>
<proteinExistence type="predicted"/>
<sequence length="116" mass="11941">MKYTAVLAIAIASVASVSAAPSPFYGAKGIETPNTGNKIQQFHDQVNSVAQDQEDFKEGGAHLGFGAAEAAEAAAVGYPQAALDIPAHVLGIPKPLGYDSQIKNGKIETPCDNGKC</sequence>
<keyword evidence="3" id="KW-1185">Reference proteome</keyword>
<gene>
    <name evidence="2" type="ORF">BZG36_01411</name>
</gene>
<keyword evidence="1" id="KW-0732">Signal</keyword>
<protein>
    <submittedName>
        <fullName evidence="2">Uncharacterized protein</fullName>
    </submittedName>
</protein>
<dbReference type="AlphaFoldDB" id="A0A261Y508"/>
<evidence type="ECO:0000256" key="1">
    <source>
        <dbReference type="SAM" id="SignalP"/>
    </source>
</evidence>
<feature type="chain" id="PRO_5012108046" evidence="1">
    <location>
        <begin position="20"/>
        <end position="116"/>
    </location>
</feature>
<dbReference type="Proteomes" id="UP000242875">
    <property type="component" value="Unassembled WGS sequence"/>
</dbReference>
<reference evidence="2 3" key="1">
    <citation type="journal article" date="2017" name="Mycologia">
        <title>Bifiguratus adelaidae, gen. et sp. nov., a new member of Mucoromycotina in endophytic and soil-dwelling habitats.</title>
        <authorList>
            <person name="Torres-Cruz T.J."/>
            <person name="Billingsley Tobias T.L."/>
            <person name="Almatruk M."/>
            <person name="Hesse C."/>
            <person name="Kuske C.R."/>
            <person name="Desiro A."/>
            <person name="Benucci G.M."/>
            <person name="Bonito G."/>
            <person name="Stajich J.E."/>
            <person name="Dunlap C."/>
            <person name="Arnold A.E."/>
            <person name="Porras-Alfaro A."/>
        </authorList>
    </citation>
    <scope>NUCLEOTIDE SEQUENCE [LARGE SCALE GENOMIC DNA]</scope>
    <source>
        <strain evidence="2 3">AZ0501</strain>
    </source>
</reference>
<dbReference type="EMBL" id="MVBO01000011">
    <property type="protein sequence ID" value="OZJ05695.1"/>
    <property type="molecule type" value="Genomic_DNA"/>
</dbReference>
<accession>A0A261Y508</accession>
<name>A0A261Y508_9FUNG</name>
<evidence type="ECO:0000313" key="3">
    <source>
        <dbReference type="Proteomes" id="UP000242875"/>
    </source>
</evidence>
<evidence type="ECO:0000313" key="2">
    <source>
        <dbReference type="EMBL" id="OZJ05695.1"/>
    </source>
</evidence>
<feature type="signal peptide" evidence="1">
    <location>
        <begin position="1"/>
        <end position="19"/>
    </location>
</feature>
<comment type="caution">
    <text evidence="2">The sequence shown here is derived from an EMBL/GenBank/DDBJ whole genome shotgun (WGS) entry which is preliminary data.</text>
</comment>